<feature type="chain" id="PRO_5019760934" evidence="9">
    <location>
        <begin position="19"/>
        <end position="810"/>
    </location>
</feature>
<sequence length="810" mass="91519">MYKLQIIFLFLISVSAFPQATKNVIFEGKVVNSENKSLAWATITIPKLKIGTTTDIDGNFTFQNIPSGTYEVTASFLGYKSLTKSIEISIPVTEVNMQFVLKEDSESLDEVLLKVTSIKSEIEKKGFAVNVIETEESSFRNLQTNELLNRSVGVKVRRNGGLGSSVDYNLNGMSGNSIKIFIDGIPISTYGSSFDLNSISPAMIERIEVYKGVVPGELSDDALGGAINIILKKDIGNAINASLSYGSFNTFQTNFNAHYQNDKSGLFVKASGFYNYSDNDYEVWGKFVRNILPNGRYDYVRAKRFNDAYRSFGAITEVGFKQVKWADKISVGYTGSNSYNEIQHGAYMSIPYKGRFVEAKANVFNLIYNKTNIAKGLDIDFHGLYSNRNTVVNDTVKYNYNWFGEKSLDLNGNPILRPQGAQQGAPTLANIDRDIFSFRAGLHYAINNKHKFIVNHLFYDIARREDDEILSGLQRNFIGTRDLQKNVTSLTYEMRLFEEKFKATAFGKYYKQDIQKMDPVVEDINGERVRVEKDFSKQISASGFGGAVSYLIKPAFVVLVSAEQAVRLPSENEVFGDVGENIVENAGISAETSNNLNIGFKAGLYQVKNHKFSFAMSGFLRDTKDKIVRRTQSNLNDAVQTAPFENLGKTKSIGFDAELNYIFNNKLDVLFNVSKFDTRFNSKYDNNGNVLSLYNVQIPNEPFFTSNLNVKYALDSFLQKESTLNLFYNIQYVDSFYNIWVPREVRGIEQFQVPEQFIQDAGLSYVFPEKNLVLSFDVKNIFNKQSYDNFAVQRPGRAFYLKMNYSLSKL</sequence>
<dbReference type="Gene3D" id="2.60.40.1120">
    <property type="entry name" value="Carboxypeptidase-like, regulatory domain"/>
    <property type="match status" value="1"/>
</dbReference>
<keyword evidence="4 8" id="KW-0812">Transmembrane</keyword>
<evidence type="ECO:0000256" key="8">
    <source>
        <dbReference type="PROSITE-ProRule" id="PRU01360"/>
    </source>
</evidence>
<dbReference type="PANTHER" id="PTHR30069">
    <property type="entry name" value="TONB-DEPENDENT OUTER MEMBRANE RECEPTOR"/>
    <property type="match status" value="1"/>
</dbReference>
<evidence type="ECO:0000256" key="5">
    <source>
        <dbReference type="ARBA" id="ARBA00022729"/>
    </source>
</evidence>
<feature type="domain" description="TonB-dependent receptor plug" evidence="10">
    <location>
        <begin position="128"/>
        <end position="226"/>
    </location>
</feature>
<dbReference type="Pfam" id="PF14905">
    <property type="entry name" value="OMP_b-brl_3"/>
    <property type="match status" value="1"/>
</dbReference>
<dbReference type="GO" id="GO:0015344">
    <property type="term" value="F:siderophore uptake transmembrane transporter activity"/>
    <property type="evidence" value="ECO:0007669"/>
    <property type="project" value="TreeGrafter"/>
</dbReference>
<evidence type="ECO:0000259" key="11">
    <source>
        <dbReference type="Pfam" id="PF14905"/>
    </source>
</evidence>
<evidence type="ECO:0000256" key="3">
    <source>
        <dbReference type="ARBA" id="ARBA00022452"/>
    </source>
</evidence>
<dbReference type="InterPro" id="IPR036942">
    <property type="entry name" value="Beta-barrel_TonB_sf"/>
</dbReference>
<dbReference type="InterPro" id="IPR012910">
    <property type="entry name" value="Plug_dom"/>
</dbReference>
<dbReference type="EMBL" id="RBLG01000002">
    <property type="protein sequence ID" value="RKS53757.1"/>
    <property type="molecule type" value="Genomic_DNA"/>
</dbReference>
<reference evidence="12 13" key="1">
    <citation type="submission" date="2018-10" db="EMBL/GenBank/DDBJ databases">
        <title>Genomic Encyclopedia of Archaeal and Bacterial Type Strains, Phase II (KMG-II): from individual species to whole genera.</title>
        <authorList>
            <person name="Goeker M."/>
        </authorList>
    </citation>
    <scope>NUCLEOTIDE SEQUENCE [LARGE SCALE GENOMIC DNA]</scope>
    <source>
        <strain evidence="12 13">DSM 19839</strain>
    </source>
</reference>
<protein>
    <submittedName>
        <fullName evidence="12">Outer membrane receptor protein involved in Fe transport</fullName>
    </submittedName>
</protein>
<dbReference type="Gene3D" id="2.170.130.10">
    <property type="entry name" value="TonB-dependent receptor, plug domain"/>
    <property type="match status" value="1"/>
</dbReference>
<evidence type="ECO:0000256" key="7">
    <source>
        <dbReference type="ARBA" id="ARBA00023237"/>
    </source>
</evidence>
<dbReference type="Pfam" id="PF07715">
    <property type="entry name" value="Plug"/>
    <property type="match status" value="1"/>
</dbReference>
<keyword evidence="2 8" id="KW-0813">Transport</keyword>
<organism evidence="12 13">
    <name type="scientific">Gillisia mitskevichiae</name>
    <dbReference type="NCBI Taxonomy" id="270921"/>
    <lineage>
        <taxon>Bacteria</taxon>
        <taxon>Pseudomonadati</taxon>
        <taxon>Bacteroidota</taxon>
        <taxon>Flavobacteriia</taxon>
        <taxon>Flavobacteriales</taxon>
        <taxon>Flavobacteriaceae</taxon>
        <taxon>Gillisia</taxon>
    </lineage>
</organism>
<evidence type="ECO:0000313" key="13">
    <source>
        <dbReference type="Proteomes" id="UP000276282"/>
    </source>
</evidence>
<dbReference type="InterPro" id="IPR008969">
    <property type="entry name" value="CarboxyPept-like_regulatory"/>
</dbReference>
<dbReference type="Proteomes" id="UP000276282">
    <property type="component" value="Unassembled WGS sequence"/>
</dbReference>
<evidence type="ECO:0000259" key="10">
    <source>
        <dbReference type="Pfam" id="PF07715"/>
    </source>
</evidence>
<dbReference type="GO" id="GO:0044718">
    <property type="term" value="P:siderophore transmembrane transport"/>
    <property type="evidence" value="ECO:0007669"/>
    <property type="project" value="TreeGrafter"/>
</dbReference>
<evidence type="ECO:0000256" key="2">
    <source>
        <dbReference type="ARBA" id="ARBA00022448"/>
    </source>
</evidence>
<keyword evidence="13" id="KW-1185">Reference proteome</keyword>
<dbReference type="Pfam" id="PF13715">
    <property type="entry name" value="CarbopepD_reg_2"/>
    <property type="match status" value="1"/>
</dbReference>
<proteinExistence type="inferred from homology"/>
<evidence type="ECO:0000256" key="6">
    <source>
        <dbReference type="ARBA" id="ARBA00023136"/>
    </source>
</evidence>
<comment type="caution">
    <text evidence="12">The sequence shown here is derived from an EMBL/GenBank/DDBJ whole genome shotgun (WGS) entry which is preliminary data.</text>
</comment>
<dbReference type="PANTHER" id="PTHR30069:SF29">
    <property type="entry name" value="HEMOGLOBIN AND HEMOGLOBIN-HAPTOGLOBIN-BINDING PROTEIN 1-RELATED"/>
    <property type="match status" value="1"/>
</dbReference>
<dbReference type="InterPro" id="IPR039426">
    <property type="entry name" value="TonB-dep_rcpt-like"/>
</dbReference>
<keyword evidence="6 8" id="KW-0472">Membrane</keyword>
<gene>
    <name evidence="12" type="ORF">BC962_2011</name>
</gene>
<evidence type="ECO:0000313" key="12">
    <source>
        <dbReference type="EMBL" id="RKS53757.1"/>
    </source>
</evidence>
<dbReference type="OrthoDB" id="9812892at2"/>
<evidence type="ECO:0000256" key="4">
    <source>
        <dbReference type="ARBA" id="ARBA00022692"/>
    </source>
</evidence>
<feature type="domain" description="Outer membrane protein beta-barrel" evidence="11">
    <location>
        <begin position="585"/>
        <end position="789"/>
    </location>
</feature>
<comment type="similarity">
    <text evidence="8">Belongs to the TonB-dependent receptor family.</text>
</comment>
<dbReference type="InterPro" id="IPR041700">
    <property type="entry name" value="OMP_b-brl_3"/>
</dbReference>
<keyword evidence="3 8" id="KW-1134">Transmembrane beta strand</keyword>
<dbReference type="PROSITE" id="PS52016">
    <property type="entry name" value="TONB_DEPENDENT_REC_3"/>
    <property type="match status" value="1"/>
</dbReference>
<comment type="subcellular location">
    <subcellularLocation>
        <location evidence="1 8">Cell outer membrane</location>
        <topology evidence="1 8">Multi-pass membrane protein</topology>
    </subcellularLocation>
</comment>
<keyword evidence="12" id="KW-0675">Receptor</keyword>
<dbReference type="SUPFAM" id="SSF49464">
    <property type="entry name" value="Carboxypeptidase regulatory domain-like"/>
    <property type="match status" value="1"/>
</dbReference>
<keyword evidence="7 8" id="KW-0998">Cell outer membrane</keyword>
<evidence type="ECO:0000256" key="9">
    <source>
        <dbReference type="SAM" id="SignalP"/>
    </source>
</evidence>
<accession>A0A495PU65</accession>
<dbReference type="SUPFAM" id="SSF56935">
    <property type="entry name" value="Porins"/>
    <property type="match status" value="1"/>
</dbReference>
<evidence type="ECO:0000256" key="1">
    <source>
        <dbReference type="ARBA" id="ARBA00004571"/>
    </source>
</evidence>
<name>A0A495PU65_9FLAO</name>
<dbReference type="InterPro" id="IPR037066">
    <property type="entry name" value="Plug_dom_sf"/>
</dbReference>
<keyword evidence="5 9" id="KW-0732">Signal</keyword>
<feature type="signal peptide" evidence="9">
    <location>
        <begin position="1"/>
        <end position="18"/>
    </location>
</feature>
<dbReference type="AlphaFoldDB" id="A0A495PU65"/>
<dbReference type="Gene3D" id="2.40.170.20">
    <property type="entry name" value="TonB-dependent receptor, beta-barrel domain"/>
    <property type="match status" value="1"/>
</dbReference>
<dbReference type="GO" id="GO:0009279">
    <property type="term" value="C:cell outer membrane"/>
    <property type="evidence" value="ECO:0007669"/>
    <property type="project" value="UniProtKB-SubCell"/>
</dbReference>